<evidence type="ECO:0000313" key="3">
    <source>
        <dbReference type="Proteomes" id="UP000183365"/>
    </source>
</evidence>
<dbReference type="Proteomes" id="UP000183365">
    <property type="component" value="Unassembled WGS sequence"/>
</dbReference>
<dbReference type="EMBL" id="FQNF01000008">
    <property type="protein sequence ID" value="SGZ38493.1"/>
    <property type="molecule type" value="Genomic_DNA"/>
</dbReference>
<organism evidence="2 3">
    <name type="scientific">Hanseniaspora guilliermondii</name>
    <dbReference type="NCBI Taxonomy" id="56406"/>
    <lineage>
        <taxon>Eukaryota</taxon>
        <taxon>Fungi</taxon>
        <taxon>Dikarya</taxon>
        <taxon>Ascomycota</taxon>
        <taxon>Saccharomycotina</taxon>
        <taxon>Saccharomycetes</taxon>
        <taxon>Saccharomycodales</taxon>
        <taxon>Saccharomycodaceae</taxon>
        <taxon>Hanseniaspora</taxon>
    </lineage>
</organism>
<reference evidence="3" key="1">
    <citation type="submission" date="2016-11" db="EMBL/GenBank/DDBJ databases">
        <authorList>
            <person name="Guldener U."/>
        </authorList>
    </citation>
    <scope>NUCLEOTIDE SEQUENCE [LARGE SCALE GENOMIC DNA]</scope>
</reference>
<protein>
    <submittedName>
        <fullName evidence="2">Uncharacterized protein</fullName>
    </submittedName>
</protein>
<dbReference type="OrthoDB" id="3973014at2759"/>
<keyword evidence="3" id="KW-1185">Reference proteome</keyword>
<feature type="region of interest" description="Disordered" evidence="1">
    <location>
        <begin position="382"/>
        <end position="406"/>
    </location>
</feature>
<sequence length="598" mass="69620">MNINFLNVVNLTNLMLENSCSNTFNNEDVSDVSNLLNTLNEQSFDQCVQFYDNHREQISCFILNMNKILANSGYFSNAVIYHTLKENYETFLETKNMISEFKEIYDILIPNIKSELVSEGKELNKLVAFSSIDISQKCCYKSDHSLDSLLELSKKGGNFVFFNRAGRNSTISERRLSTLSTDAKSSSHEKRKSMPLFLNHRDMMIFDDFLEIEKLNDALFKSLREFLSEKIDSLNNKYNSRNLVFTDMIALIKKRYLELDEMFEQLSLSLKKFENKITVENWHNALSEMFDNCMEYIEDNFNRVEFVNLVDLNDQIIIINKHILLLNNLLDISWNEQLYDQVKVFRNALQLAWVKAKSKHNIIEKSCVVDNDKSEAPKVNYHEKSKVSSMTNEDEKHITTHKKMSRDDKRRSIGTALFQKMNLRASLIKDFSDLDLNESAEFLEEEEQSMSNENHDILSMSTHQKTFFLQDIQPHISNDNSACHPDFNLNRISVDSFNEFGDSTLNDLSTLSTHKRLEVSLETIIKFSKQRTKIPIFDLASFYDESSFDLDLSLLQLKSLEETLDRKRAELICQLVKTQKFHPLPVINAFTECKPLKL</sequence>
<gene>
    <name evidence="2" type="ORF">HGUI_00693</name>
</gene>
<name>A0A1L0CI87_9ASCO</name>
<proteinExistence type="predicted"/>
<accession>A0A1L0CI87</accession>
<evidence type="ECO:0000313" key="2">
    <source>
        <dbReference type="EMBL" id="SGZ38493.1"/>
    </source>
</evidence>
<dbReference type="VEuPathDB" id="FungiDB:HGUI_00693"/>
<dbReference type="AlphaFoldDB" id="A0A1L0CI87"/>
<evidence type="ECO:0000256" key="1">
    <source>
        <dbReference type="SAM" id="MobiDB-lite"/>
    </source>
</evidence>